<keyword evidence="2" id="KW-1185">Reference proteome</keyword>
<evidence type="ECO:0000313" key="2">
    <source>
        <dbReference type="Proteomes" id="UP001596415"/>
    </source>
</evidence>
<dbReference type="Proteomes" id="UP001596415">
    <property type="component" value="Unassembled WGS sequence"/>
</dbReference>
<evidence type="ECO:0000313" key="1">
    <source>
        <dbReference type="EMBL" id="MFC7357093.1"/>
    </source>
</evidence>
<evidence type="ECO:0008006" key="3">
    <source>
        <dbReference type="Google" id="ProtNLM"/>
    </source>
</evidence>
<organism evidence="1 2">
    <name type="scientific">Jejudonia soesokkakensis</name>
    <dbReference type="NCBI Taxonomy" id="1323432"/>
    <lineage>
        <taxon>Bacteria</taxon>
        <taxon>Pseudomonadati</taxon>
        <taxon>Bacteroidota</taxon>
        <taxon>Flavobacteriia</taxon>
        <taxon>Flavobacteriales</taxon>
        <taxon>Flavobacteriaceae</taxon>
        <taxon>Jejudonia</taxon>
    </lineage>
</organism>
<sequence length="560" mass="64805">MKKQLVRPLLDYEKKILKTAKHKNFKQTVECLQKLALGGKYEIQLSFNTSDKKAVQQNFPIEIINNREQGLPFQIKVEKLLNIGGVLHKESYGLNKALTIIQDGKSFYTKKESVSNFKTEYPKKPQYLNGTLNNLKTFSESPKPSYTRIVIQTNDTEFTYPTEILEFKKNRLKFDYETWHLQKSLIGLPFPSTKGMFVNVEINGNKFDFYGIEPMNSMIIDSVNKIALDDFKKYSYIIRLCFAFLSGKFYKEEVVYALSNTENFETIDEYEYVLESPSIISKNQIVNPTFFFQTFKDRSEQEQKDLEKHHKMFDSNLFSSFCEKVLNHPELLRTIELIITAGNLSDSIQKGALYSVAIETLTEFLKDLNQEVFKPIQDKPTAKSFRKEQIALLETYKTKIDPKGFDILATKINNLNSPTNKDKLIKPFELYGITLNQDDLEVLDQRNAYLHGGIPIDSSWEAELEANALKLHNLLNLLILNFIGYKGHYINLSGWYLMQVNEVQDIFKNVDFEEIKRITEKVNSGNAKDLNIPDARKKIENYEKFLKSVQGTSNIIGIIE</sequence>
<name>A0ABW2MQT8_9FLAO</name>
<reference evidence="2" key="1">
    <citation type="journal article" date="2019" name="Int. J. Syst. Evol. Microbiol.">
        <title>The Global Catalogue of Microorganisms (GCM) 10K type strain sequencing project: providing services to taxonomists for standard genome sequencing and annotation.</title>
        <authorList>
            <consortium name="The Broad Institute Genomics Platform"/>
            <consortium name="The Broad Institute Genome Sequencing Center for Infectious Disease"/>
            <person name="Wu L."/>
            <person name="Ma J."/>
        </authorList>
    </citation>
    <scope>NUCLEOTIDE SEQUENCE [LARGE SCALE GENOMIC DNA]</scope>
    <source>
        <strain evidence="2">CGMCC 1.16306</strain>
    </source>
</reference>
<comment type="caution">
    <text evidence="1">The sequence shown here is derived from an EMBL/GenBank/DDBJ whole genome shotgun (WGS) entry which is preliminary data.</text>
</comment>
<protein>
    <recommendedName>
        <fullName evidence="3">ApeA N-terminal domain-containing protein</fullName>
    </recommendedName>
</protein>
<accession>A0ABW2MQT8</accession>
<proteinExistence type="predicted"/>
<gene>
    <name evidence="1" type="ORF">ACFQO1_05300</name>
</gene>
<dbReference type="EMBL" id="JBHTBN010000002">
    <property type="protein sequence ID" value="MFC7357093.1"/>
    <property type="molecule type" value="Genomic_DNA"/>
</dbReference>
<dbReference type="RefSeq" id="WP_380216942.1">
    <property type="nucleotide sequence ID" value="NZ_JBHTBN010000002.1"/>
</dbReference>